<evidence type="ECO:0000256" key="2">
    <source>
        <dbReference type="SAM" id="MobiDB-lite"/>
    </source>
</evidence>
<feature type="coiled-coil region" evidence="1">
    <location>
        <begin position="109"/>
        <end position="136"/>
    </location>
</feature>
<evidence type="ECO:0000256" key="1">
    <source>
        <dbReference type="SAM" id="Coils"/>
    </source>
</evidence>
<evidence type="ECO:0000313" key="4">
    <source>
        <dbReference type="EMBL" id="TWT63976.1"/>
    </source>
</evidence>
<dbReference type="Proteomes" id="UP000316095">
    <property type="component" value="Unassembled WGS sequence"/>
</dbReference>
<comment type="caution">
    <text evidence="4">The sequence shown here is derived from an EMBL/GenBank/DDBJ whole genome shotgun (WGS) entry which is preliminary data.</text>
</comment>
<organism evidence="4 5">
    <name type="scientific">Rubinisphaera italica</name>
    <dbReference type="NCBI Taxonomy" id="2527969"/>
    <lineage>
        <taxon>Bacteria</taxon>
        <taxon>Pseudomonadati</taxon>
        <taxon>Planctomycetota</taxon>
        <taxon>Planctomycetia</taxon>
        <taxon>Planctomycetales</taxon>
        <taxon>Planctomycetaceae</taxon>
        <taxon>Rubinisphaera</taxon>
    </lineage>
</organism>
<keyword evidence="5" id="KW-1185">Reference proteome</keyword>
<dbReference type="Pfam" id="PF07607">
    <property type="entry name" value="DUF1570"/>
    <property type="match status" value="1"/>
</dbReference>
<name>A0A5C5XL73_9PLAN</name>
<sequence>MGGGGALEEKPPNSQLPGASAKAERPRHPSDHPNPKCQRGGSEEFTYHLTLKYITAFPVYKFLSSLTNLSIKSSPVNRHSHLNKFCFLILPLILTTSSVQADSRLERAYEDYQTETEQLIDDLTELRVQAAQLTNRDLVTEIDLKLALLSGEKEQLSTLPRKIKPEIRFDLPPDERDLHVEFRQNCEKYAQKLYLLARRSQTTSPTFAFELINLLLQFDSDHTSARLMRGYVRQGEEWMTTFERDKLRNKEVDHPRFGWIKQDDVARYEAGERNLGNAWLSAEKEALLRQDFNRGWDIETEHFQIKTNVGLEEGVELGRKLETFYDYFISTFAPFYNSPAQIRQLFDSTNGRAKTRSQRYEVHFFRKKEEYVERLISRIPQIAMTNGLYQLEDRTSYFYFDAEANNDATIFHEVTHQLMYESHLQKRDVGRDANFWIVEGIACYMESFTVTETPDGFEYDVGDPRFIRFYWARHRVLQEEYYVPLQIFSRLGMIPYQTGSTPELQKRYSQASGLAHFFMHYQKGKYRIPLMHYLAQIYHSNPTIQGNVQGLDELTGVPFPTLDRQYREYIQDQEEAVGGLEVIQ</sequence>
<dbReference type="AlphaFoldDB" id="A0A5C5XL73"/>
<feature type="compositionally biased region" description="Basic and acidic residues" evidence="2">
    <location>
        <begin position="22"/>
        <end position="34"/>
    </location>
</feature>
<protein>
    <recommendedName>
        <fullName evidence="3">DUF1570 domain-containing protein</fullName>
    </recommendedName>
</protein>
<feature type="region of interest" description="Disordered" evidence="2">
    <location>
        <begin position="1"/>
        <end position="41"/>
    </location>
</feature>
<evidence type="ECO:0000313" key="5">
    <source>
        <dbReference type="Proteomes" id="UP000316095"/>
    </source>
</evidence>
<dbReference type="InterPro" id="IPR011464">
    <property type="entry name" value="DUF1570"/>
</dbReference>
<keyword evidence="1" id="KW-0175">Coiled coil</keyword>
<feature type="domain" description="DUF1570" evidence="3">
    <location>
        <begin position="408"/>
        <end position="459"/>
    </location>
</feature>
<dbReference type="EMBL" id="SJPG01000001">
    <property type="protein sequence ID" value="TWT63976.1"/>
    <property type="molecule type" value="Genomic_DNA"/>
</dbReference>
<gene>
    <name evidence="4" type="ORF">Pan54_47360</name>
</gene>
<accession>A0A5C5XL73</accession>
<reference evidence="4 5" key="1">
    <citation type="submission" date="2019-02" db="EMBL/GenBank/DDBJ databases">
        <title>Deep-cultivation of Planctomycetes and their phenomic and genomic characterization uncovers novel biology.</title>
        <authorList>
            <person name="Wiegand S."/>
            <person name="Jogler M."/>
            <person name="Boedeker C."/>
            <person name="Pinto D."/>
            <person name="Vollmers J."/>
            <person name="Rivas-Marin E."/>
            <person name="Kohn T."/>
            <person name="Peeters S.H."/>
            <person name="Heuer A."/>
            <person name="Rast P."/>
            <person name="Oberbeckmann S."/>
            <person name="Bunk B."/>
            <person name="Jeske O."/>
            <person name="Meyerdierks A."/>
            <person name="Storesund J.E."/>
            <person name="Kallscheuer N."/>
            <person name="Luecker S."/>
            <person name="Lage O.M."/>
            <person name="Pohl T."/>
            <person name="Merkel B.J."/>
            <person name="Hornburger P."/>
            <person name="Mueller R.-W."/>
            <person name="Bruemmer F."/>
            <person name="Labrenz M."/>
            <person name="Spormann A.M."/>
            <person name="Op Den Camp H."/>
            <person name="Overmann J."/>
            <person name="Amann R."/>
            <person name="Jetten M.S.M."/>
            <person name="Mascher T."/>
            <person name="Medema M.H."/>
            <person name="Devos D.P."/>
            <person name="Kaster A.-K."/>
            <person name="Ovreas L."/>
            <person name="Rohde M."/>
            <person name="Galperin M.Y."/>
            <person name="Jogler C."/>
        </authorList>
    </citation>
    <scope>NUCLEOTIDE SEQUENCE [LARGE SCALE GENOMIC DNA]</scope>
    <source>
        <strain evidence="4 5">Pan54</strain>
    </source>
</reference>
<evidence type="ECO:0000259" key="3">
    <source>
        <dbReference type="Pfam" id="PF07607"/>
    </source>
</evidence>
<proteinExistence type="predicted"/>